<reference evidence="1 2" key="1">
    <citation type="submission" date="2021-07" db="EMBL/GenBank/DDBJ databases">
        <title>Clostridium weizhouense sp. nov., an anaerobic bacterium isolated from activated sludge of Petroleum wastewater.</title>
        <authorList>
            <person name="Li Q."/>
        </authorList>
    </citation>
    <scope>NUCLEOTIDE SEQUENCE [LARGE SCALE GENOMIC DNA]</scope>
    <source>
        <strain evidence="1 2">YB-6</strain>
    </source>
</reference>
<evidence type="ECO:0000313" key="2">
    <source>
        <dbReference type="Proteomes" id="UP001519921"/>
    </source>
</evidence>
<sequence>MHFSNFFNLNLNGHEDIDFIDINLNTDIKLFIDPCIIENSNDSFSKECSYVINSFFDSIFNCCTSNNDYELYKLLDFGHEPNETKLGLSRHQSSGKGATSKVLYDIFKEVSNKNLIKDGIIANPMDLCVFVDNFAEDRLSDLLTNILRKKLYDFTKLQCKKLNIPLTDKKQVLGCYWDPHLNCWNTLEDYPLKANNLLLLLVPKTFVRPNYFYSVSQYLQHKVLSQRQTYHQVNQTSLAKITYDKHGNVVFKKPSKKSIYTAEIKGHPRKSYAQIYSKKNPDTLKDFRKYMLQKSLLPEAKLSNEELDRIVYKKSVKIS</sequence>
<dbReference type="Proteomes" id="UP001519921">
    <property type="component" value="Unassembled WGS sequence"/>
</dbReference>
<comment type="caution">
    <text evidence="1">The sequence shown here is derived from an EMBL/GenBank/DDBJ whole genome shotgun (WGS) entry which is preliminary data.</text>
</comment>
<keyword evidence="2" id="KW-1185">Reference proteome</keyword>
<protein>
    <submittedName>
        <fullName evidence="1">Uncharacterized protein</fullName>
    </submittedName>
</protein>
<gene>
    <name evidence="1" type="ORF">KYD98_14625</name>
</gene>
<evidence type="ECO:0000313" key="1">
    <source>
        <dbReference type="EMBL" id="MBW6411326.1"/>
    </source>
</evidence>
<proteinExistence type="predicted"/>
<organism evidence="1 2">
    <name type="scientific">Clostridium weizhouense</name>
    <dbReference type="NCBI Taxonomy" id="2859781"/>
    <lineage>
        <taxon>Bacteria</taxon>
        <taxon>Bacillati</taxon>
        <taxon>Bacillota</taxon>
        <taxon>Clostridia</taxon>
        <taxon>Eubacteriales</taxon>
        <taxon>Clostridiaceae</taxon>
        <taxon>Clostridium</taxon>
    </lineage>
</organism>
<name>A0ABS7ASD7_9CLOT</name>
<accession>A0ABS7ASD7</accession>
<dbReference type="RefSeq" id="WP_219780794.1">
    <property type="nucleotide sequence ID" value="NZ_JAHXPT010000013.1"/>
</dbReference>
<dbReference type="EMBL" id="JAHXPT010000013">
    <property type="protein sequence ID" value="MBW6411326.1"/>
    <property type="molecule type" value="Genomic_DNA"/>
</dbReference>